<sequence length="795" mass="92575">MKSLEQNMPFKFLISCEKLFAHYETLVDSDNELVANKATYIMGIAEKYPILREGFDDVSLLKELKEPLNILLKDIFAPTLSRNEIKIASTPFQEVVLYSSDRFKNILENSAGGIGYEPEIRNMLEVDKYIFGCCAILKAYYNITVDFGRPLYYDIPDKNGIMRHYRITHNADFIEIFPTENAIDLTEDDISVLLNNFNDIEVWKKYFPVNSYVCKGFVISNMFDVTLDNAISELKTNLLALDKSSQLFVNNFQEIFKSMFNIPDIKIGFTLYNEEEQSFERLPYNGVRSMIVCEKSHYDCHTALCDESYEALIVNNTYFAITNVPKFYNKNPEKEPYKSLYNAGIKSAILAPISNQGKLLGIIELGSPRILELNSINANKLDDVIPYLVITILRSKTEEKNLIEAIIQQECTSIHESVFWKFEREARRFLKEVNTGRSTSFQEIVFEDVYPLYGQIDIKESSNARNESTKKDLLIQLNLLNKIFDDVSKQESLPIYDEIKYRIKTFITDLRKEYQNDSEQIILDFLQEEIEPVLDHLVLINTSLQKSIKSYRESLNESGIIYKYRKDYDNSVGNINKAMAAVIDEKQVEAQKMFPHYFERYKTDGVEHTMYIGKSISNDKKFSELYLNNLRLWQLQVMCDMENEFYQLQPELPFKMKAASLILVHNTTISIRFRLDEHKFDVDGTYNARYEVIKKRLDKSLIKGTNERVTQEGKIAIVYVSKKEEHEYLRYIKLLQVQKYISENVEMVELESLQGVSGLKAIRVEVLYTSNDPEQMNKYFTLQELPELKTKSVLK</sequence>
<gene>
    <name evidence="1" type="ORF">Y10_09020</name>
</gene>
<dbReference type="SUPFAM" id="SSF55781">
    <property type="entry name" value="GAF domain-like"/>
    <property type="match status" value="1"/>
</dbReference>
<evidence type="ECO:0000313" key="1">
    <source>
        <dbReference type="EMBL" id="GLB48534.1"/>
    </source>
</evidence>
<keyword evidence="2" id="KW-1185">Reference proteome</keyword>
<evidence type="ECO:0008006" key="3">
    <source>
        <dbReference type="Google" id="ProtNLM"/>
    </source>
</evidence>
<organism evidence="1 2">
    <name type="scientific">Neptunitalea lumnitzerae</name>
    <dbReference type="NCBI Taxonomy" id="2965509"/>
    <lineage>
        <taxon>Bacteria</taxon>
        <taxon>Pseudomonadati</taxon>
        <taxon>Bacteroidota</taxon>
        <taxon>Flavobacteriia</taxon>
        <taxon>Flavobacteriales</taxon>
        <taxon>Flavobacteriaceae</taxon>
        <taxon>Neptunitalea</taxon>
    </lineage>
</organism>
<evidence type="ECO:0000313" key="2">
    <source>
        <dbReference type="Proteomes" id="UP001143543"/>
    </source>
</evidence>
<dbReference type="Proteomes" id="UP001143543">
    <property type="component" value="Unassembled WGS sequence"/>
</dbReference>
<reference evidence="1" key="1">
    <citation type="submission" date="2022-07" db="EMBL/GenBank/DDBJ databases">
        <title>Taxonomy of Novel Oxalotrophic and Methylotrophic Bacteria.</title>
        <authorList>
            <person name="Sahin N."/>
            <person name="Tani A."/>
        </authorList>
    </citation>
    <scope>NUCLEOTIDE SEQUENCE</scope>
    <source>
        <strain evidence="1">Y10</strain>
    </source>
</reference>
<dbReference type="EMBL" id="BRVO01000001">
    <property type="protein sequence ID" value="GLB48534.1"/>
    <property type="molecule type" value="Genomic_DNA"/>
</dbReference>
<name>A0ABQ5MGL6_9FLAO</name>
<accession>A0ABQ5MGL6</accession>
<proteinExistence type="predicted"/>
<comment type="caution">
    <text evidence="1">The sequence shown here is derived from an EMBL/GenBank/DDBJ whole genome shotgun (WGS) entry which is preliminary data.</text>
</comment>
<dbReference type="RefSeq" id="WP_281764169.1">
    <property type="nucleotide sequence ID" value="NZ_BRVO01000001.1"/>
</dbReference>
<protein>
    <recommendedName>
        <fullName evidence="3">GAF domain-containing protein</fullName>
    </recommendedName>
</protein>